<evidence type="ECO:0000313" key="2">
    <source>
        <dbReference type="Proteomes" id="UP000805193"/>
    </source>
</evidence>
<comment type="caution">
    <text evidence="1">The sequence shown here is derived from an EMBL/GenBank/DDBJ whole genome shotgun (WGS) entry which is preliminary data.</text>
</comment>
<protein>
    <submittedName>
        <fullName evidence="1">Uncharacterized protein</fullName>
    </submittedName>
</protein>
<keyword evidence="2" id="KW-1185">Reference proteome</keyword>
<gene>
    <name evidence="1" type="ORF">HPB47_018499</name>
</gene>
<dbReference type="EMBL" id="JABSTQ010007641">
    <property type="protein sequence ID" value="KAG0435421.1"/>
    <property type="molecule type" value="Genomic_DNA"/>
</dbReference>
<reference evidence="1 2" key="1">
    <citation type="journal article" date="2020" name="Cell">
        <title>Large-Scale Comparative Analyses of Tick Genomes Elucidate Their Genetic Diversity and Vector Capacities.</title>
        <authorList>
            <consortium name="Tick Genome and Microbiome Consortium (TIGMIC)"/>
            <person name="Jia N."/>
            <person name="Wang J."/>
            <person name="Shi W."/>
            <person name="Du L."/>
            <person name="Sun Y."/>
            <person name="Zhan W."/>
            <person name="Jiang J.F."/>
            <person name="Wang Q."/>
            <person name="Zhang B."/>
            <person name="Ji P."/>
            <person name="Bell-Sakyi L."/>
            <person name="Cui X.M."/>
            <person name="Yuan T.T."/>
            <person name="Jiang B.G."/>
            <person name="Yang W.F."/>
            <person name="Lam T.T."/>
            <person name="Chang Q.C."/>
            <person name="Ding S.J."/>
            <person name="Wang X.J."/>
            <person name="Zhu J.G."/>
            <person name="Ruan X.D."/>
            <person name="Zhao L."/>
            <person name="Wei J.T."/>
            <person name="Ye R.Z."/>
            <person name="Que T.C."/>
            <person name="Du C.H."/>
            <person name="Zhou Y.H."/>
            <person name="Cheng J.X."/>
            <person name="Dai P.F."/>
            <person name="Guo W.B."/>
            <person name="Han X.H."/>
            <person name="Huang E.J."/>
            <person name="Li L.F."/>
            <person name="Wei W."/>
            <person name="Gao Y.C."/>
            <person name="Liu J.Z."/>
            <person name="Shao H.Z."/>
            <person name="Wang X."/>
            <person name="Wang C.C."/>
            <person name="Yang T.C."/>
            <person name="Huo Q.B."/>
            <person name="Li W."/>
            <person name="Chen H.Y."/>
            <person name="Chen S.E."/>
            <person name="Zhou L.G."/>
            <person name="Ni X.B."/>
            <person name="Tian J.H."/>
            <person name="Sheng Y."/>
            <person name="Liu T."/>
            <person name="Pan Y.S."/>
            <person name="Xia L.Y."/>
            <person name="Li J."/>
            <person name="Zhao F."/>
            <person name="Cao W.C."/>
        </authorList>
    </citation>
    <scope>NUCLEOTIDE SEQUENCE [LARGE SCALE GENOMIC DNA]</scope>
    <source>
        <strain evidence="1">Iper-2018</strain>
    </source>
</reference>
<dbReference type="Proteomes" id="UP000805193">
    <property type="component" value="Unassembled WGS sequence"/>
</dbReference>
<organism evidence="1 2">
    <name type="scientific">Ixodes persulcatus</name>
    <name type="common">Taiga tick</name>
    <dbReference type="NCBI Taxonomy" id="34615"/>
    <lineage>
        <taxon>Eukaryota</taxon>
        <taxon>Metazoa</taxon>
        <taxon>Ecdysozoa</taxon>
        <taxon>Arthropoda</taxon>
        <taxon>Chelicerata</taxon>
        <taxon>Arachnida</taxon>
        <taxon>Acari</taxon>
        <taxon>Parasitiformes</taxon>
        <taxon>Ixodida</taxon>
        <taxon>Ixodoidea</taxon>
        <taxon>Ixodidae</taxon>
        <taxon>Ixodinae</taxon>
        <taxon>Ixodes</taxon>
    </lineage>
</organism>
<sequence>MKPTTSTAPGHLVIHNVPLNISDHSIGDELYIQGGQITSFRRLGTSQTLLLTCMVKVLAQFKKLCFVGKSGGLRTCGLSPASNSDRRPTQFLRHLQHLLGDKAASIDAAILRELFLQRLPASVRVGLVVAHRLPLVELAELADRIMEFSGPTIGATQQSPDLVSDIAELRREVQNLTTIVSELRRESRDHAQSSQQHSGRVVKVADASSQRHQAAIPAKKQASGDRAERKGVMVPSGQHLGPSRATGSRARQPVVSGERAHSTATPPRQGDGPSSRTTAGHCQQNHVITVQVTPAPLRTPTATDCGDLAALPRADPSGPNFRQKLSAPNLLDTSRLGGAAVTSRSSSASTADSAQRWRETRTLAWGSTGHGRWHGECGCYVEWRTRLTDRTADRTATLDDDVPMTRFELPLGLGAASGQRTSPRPR</sequence>
<proteinExistence type="predicted"/>
<name>A0AC60QMV9_IXOPE</name>
<accession>A0AC60QMV9</accession>
<evidence type="ECO:0000313" key="1">
    <source>
        <dbReference type="EMBL" id="KAG0435421.1"/>
    </source>
</evidence>